<proteinExistence type="predicted"/>
<dbReference type="Gene3D" id="3.40.720.10">
    <property type="entry name" value="Alkaline Phosphatase, subunit A"/>
    <property type="match status" value="1"/>
</dbReference>
<organism evidence="1 2">
    <name type="scientific">Limulus polyphemus</name>
    <name type="common">Atlantic horseshoe crab</name>
    <dbReference type="NCBI Taxonomy" id="6850"/>
    <lineage>
        <taxon>Eukaryota</taxon>
        <taxon>Metazoa</taxon>
        <taxon>Ecdysozoa</taxon>
        <taxon>Arthropoda</taxon>
        <taxon>Chelicerata</taxon>
        <taxon>Merostomata</taxon>
        <taxon>Xiphosura</taxon>
        <taxon>Limulidae</taxon>
        <taxon>Limulus</taxon>
    </lineage>
</organism>
<dbReference type="Pfam" id="PF02995">
    <property type="entry name" value="DUF229"/>
    <property type="match status" value="1"/>
</dbReference>
<accession>A0ABM1SCQ1</accession>
<dbReference type="PANTHER" id="PTHR10974">
    <property type="entry name" value="FI08016P-RELATED"/>
    <property type="match status" value="1"/>
</dbReference>
<name>A0ABM1SCQ1_LIMPO</name>
<dbReference type="Proteomes" id="UP000694941">
    <property type="component" value="Unplaced"/>
</dbReference>
<dbReference type="GeneID" id="106459254"/>
<dbReference type="PANTHER" id="PTHR10974:SF1">
    <property type="entry name" value="FI08016P-RELATED"/>
    <property type="match status" value="1"/>
</dbReference>
<protein>
    <submittedName>
        <fullName evidence="2">Uncharacterized protein LOC106459254 isoform X1</fullName>
    </submittedName>
</protein>
<gene>
    <name evidence="2" type="primary">LOC106459254</name>
</gene>
<dbReference type="CDD" id="cd16021">
    <property type="entry name" value="ALP_like"/>
    <property type="match status" value="1"/>
</dbReference>
<dbReference type="InterPro" id="IPR004245">
    <property type="entry name" value="DUF229"/>
</dbReference>
<dbReference type="RefSeq" id="XP_022241406.1">
    <property type="nucleotide sequence ID" value="XM_022385698.1"/>
</dbReference>
<dbReference type="SUPFAM" id="SSF53649">
    <property type="entry name" value="Alkaline phosphatase-like"/>
    <property type="match status" value="1"/>
</dbReference>
<evidence type="ECO:0000313" key="2">
    <source>
        <dbReference type="RefSeq" id="XP_022241406.1"/>
    </source>
</evidence>
<dbReference type="InterPro" id="IPR017850">
    <property type="entry name" value="Alkaline_phosphatase_core_sf"/>
</dbReference>
<reference evidence="2" key="1">
    <citation type="submission" date="2025-08" db="UniProtKB">
        <authorList>
            <consortium name="RefSeq"/>
        </authorList>
    </citation>
    <scope>IDENTIFICATION</scope>
    <source>
        <tissue evidence="2">Muscle</tissue>
    </source>
</reference>
<sequence>MLLLEYKNFTTLLILYITFLKNTDSSPKSRLQSKHLVLLSLMVCSTGLFLTYRYSNDVHSSYRPHPPPKKHDHPGFLVFSNSCHIPDLDPFHYTVAKFVEAETLLDCTEDYPPLTYSTGNVIKIDQKVLSIIGTRWQNQKLTCCYREMYRPQMADDNKVIFSKECKTFELEATVNLEFLKVECNVQGKIVYTNFHSFIIEKEAVKKRCEEKLSQVPDKRYSLLILGIDAVSRLNIHRQLKDTVTYLKTEMNVTEMYGYNKVGDNTFPNLIPVLTGYSEHELSQVCWNKSTPYIDKCPFLWEKFANQGYRTLYAEDAPHISTFNYLKRGFYTQPTDYYLRPFILAAEDQLGREKPLNCYLCVGPKSETEMVLDWMQTFVEQFHNQTYLVFGWINSLSHDFLNYPAKGDHFYYRFFKYLHSNGLLNSTIVILLSDHGMRWGGIRSTYIGKLEERLPTLMFVFPKSFHQQYPSIMETIYYNTHRLTTPYDLHATLENILNFTGSSRPVDIRSVPPQLMSNYSQRAVSLFEKVPKERTCEEAAIDEHWCTCIQSQKISTNSTEVLPVAMFLLESLNNIVKARSDVCASLSLVVVRSARYVAPKDHLQGVKASHIHDYTLTIQTRPGDGVFEGTVRVVPSKKHYELLGAISRLNLYGNQSYCVSDANLRKYCYCKEQLH</sequence>
<keyword evidence="1" id="KW-1185">Reference proteome</keyword>
<evidence type="ECO:0000313" key="1">
    <source>
        <dbReference type="Proteomes" id="UP000694941"/>
    </source>
</evidence>